<accession>A0A556UZJ6</accession>
<evidence type="ECO:0000313" key="3">
    <source>
        <dbReference type="Proteomes" id="UP000319801"/>
    </source>
</evidence>
<keyword evidence="3" id="KW-1185">Reference proteome</keyword>
<name>A0A556UZJ6_BAGYA</name>
<dbReference type="AlphaFoldDB" id="A0A556UZJ6"/>
<gene>
    <name evidence="2" type="ORF">Baya_11535</name>
</gene>
<evidence type="ECO:0000313" key="2">
    <source>
        <dbReference type="EMBL" id="TSQ23968.1"/>
    </source>
</evidence>
<dbReference type="Proteomes" id="UP000319801">
    <property type="component" value="Unassembled WGS sequence"/>
</dbReference>
<sequence length="131" mass="15004">MHQCALHPGVDAGGLHQPERNERRSRTERRNRSGDMKSSLSHGDEERKRKEWQTTHVPIVHQFTSAGRTQGQRPGIQLLLRSDRFYETVCCSENTTLVTKCTERCHASSCLLTWCHRTHGIPSQSLDPSRQ</sequence>
<reference evidence="2 3" key="1">
    <citation type="journal article" date="2019" name="Genome Biol. Evol.">
        <title>Whole-Genome Sequencing of the Giant Devil Catfish, Bagarius yarrelli.</title>
        <authorList>
            <person name="Jiang W."/>
            <person name="Lv Y."/>
            <person name="Cheng L."/>
            <person name="Yang K."/>
            <person name="Chao B."/>
            <person name="Wang X."/>
            <person name="Li Y."/>
            <person name="Pan X."/>
            <person name="You X."/>
            <person name="Zhang Y."/>
            <person name="Yang J."/>
            <person name="Li J."/>
            <person name="Zhang X."/>
            <person name="Liu S."/>
            <person name="Sun C."/>
            <person name="Yang J."/>
            <person name="Shi Q."/>
        </authorList>
    </citation>
    <scope>NUCLEOTIDE SEQUENCE [LARGE SCALE GENOMIC DNA]</scope>
    <source>
        <strain evidence="2">JWS20170419001</strain>
        <tissue evidence="2">Muscle</tissue>
    </source>
</reference>
<dbReference type="EMBL" id="VCAZ01000083">
    <property type="protein sequence ID" value="TSQ23968.1"/>
    <property type="molecule type" value="Genomic_DNA"/>
</dbReference>
<comment type="caution">
    <text evidence="2">The sequence shown here is derived from an EMBL/GenBank/DDBJ whole genome shotgun (WGS) entry which is preliminary data.</text>
</comment>
<feature type="compositionally biased region" description="Basic and acidic residues" evidence="1">
    <location>
        <begin position="42"/>
        <end position="53"/>
    </location>
</feature>
<proteinExistence type="predicted"/>
<feature type="region of interest" description="Disordered" evidence="1">
    <location>
        <begin position="1"/>
        <end position="53"/>
    </location>
</feature>
<protein>
    <submittedName>
        <fullName evidence="2">Uncharacterized protein</fullName>
    </submittedName>
</protein>
<evidence type="ECO:0000256" key="1">
    <source>
        <dbReference type="SAM" id="MobiDB-lite"/>
    </source>
</evidence>
<feature type="compositionally biased region" description="Basic and acidic residues" evidence="1">
    <location>
        <begin position="17"/>
        <end position="35"/>
    </location>
</feature>
<organism evidence="2 3">
    <name type="scientific">Bagarius yarrelli</name>
    <name type="common">Goonch</name>
    <name type="synonym">Bagrus yarrelli</name>
    <dbReference type="NCBI Taxonomy" id="175774"/>
    <lineage>
        <taxon>Eukaryota</taxon>
        <taxon>Metazoa</taxon>
        <taxon>Chordata</taxon>
        <taxon>Craniata</taxon>
        <taxon>Vertebrata</taxon>
        <taxon>Euteleostomi</taxon>
        <taxon>Actinopterygii</taxon>
        <taxon>Neopterygii</taxon>
        <taxon>Teleostei</taxon>
        <taxon>Ostariophysi</taxon>
        <taxon>Siluriformes</taxon>
        <taxon>Sisoridae</taxon>
        <taxon>Sisorinae</taxon>
        <taxon>Bagarius</taxon>
    </lineage>
</organism>